<dbReference type="InterPro" id="IPR013525">
    <property type="entry name" value="ABC2_TM"/>
</dbReference>
<comment type="subcellular location">
    <subcellularLocation>
        <location evidence="1">Cell membrane</location>
        <topology evidence="1">Multi-pass membrane protein</topology>
    </subcellularLocation>
</comment>
<organism evidence="8 9">
    <name type="scientific">Arsenicicoccus piscis</name>
    <dbReference type="NCBI Taxonomy" id="673954"/>
    <lineage>
        <taxon>Bacteria</taxon>
        <taxon>Bacillati</taxon>
        <taxon>Actinomycetota</taxon>
        <taxon>Actinomycetes</taxon>
        <taxon>Micrococcales</taxon>
        <taxon>Intrasporangiaceae</taxon>
        <taxon>Arsenicicoccus</taxon>
    </lineage>
</organism>
<evidence type="ECO:0000256" key="6">
    <source>
        <dbReference type="SAM" id="Phobius"/>
    </source>
</evidence>
<feature type="transmembrane region" description="Helical" evidence="6">
    <location>
        <begin position="227"/>
        <end position="251"/>
    </location>
</feature>
<feature type="transmembrane region" description="Helical" evidence="6">
    <location>
        <begin position="266"/>
        <end position="291"/>
    </location>
</feature>
<reference evidence="9" key="1">
    <citation type="journal article" date="2019" name="Int. J. Syst. Evol. Microbiol.">
        <title>The Global Catalogue of Microorganisms (GCM) 10K type strain sequencing project: providing services to taxonomists for standard genome sequencing and annotation.</title>
        <authorList>
            <consortium name="The Broad Institute Genomics Platform"/>
            <consortium name="The Broad Institute Genome Sequencing Center for Infectious Disease"/>
            <person name="Wu L."/>
            <person name="Ma J."/>
        </authorList>
    </citation>
    <scope>NUCLEOTIDE SEQUENCE [LARGE SCALE GENOMIC DNA]</scope>
    <source>
        <strain evidence="9">NBRC 105830</strain>
    </source>
</reference>
<feature type="transmembrane region" description="Helical" evidence="6">
    <location>
        <begin position="177"/>
        <end position="198"/>
    </location>
</feature>
<feature type="transmembrane region" description="Helical" evidence="6">
    <location>
        <begin position="347"/>
        <end position="368"/>
    </location>
</feature>
<evidence type="ECO:0000256" key="2">
    <source>
        <dbReference type="ARBA" id="ARBA00022475"/>
    </source>
</evidence>
<dbReference type="InterPro" id="IPR051449">
    <property type="entry name" value="ABC-2_transporter_component"/>
</dbReference>
<sequence>MNDNRVEKPWLIVATREILVKVTDRAFIVGTLVSVALIVGMLGLQIFLSNRTSTTKAVVTTSEARTFADQVGTVAHQRDDKKSVEVTQLPDAAAARAAVTAGDADVYLAKTEQGWQLTFKDSVSGDLKQIVQEQSVQDALQANATRLGTTVAELQRGTTVTTQILEGSEQQAGLAQAVGFIFAILFFMSALGFGLQIAQSVVEEKQSRIVEILASAIPLRQLLAGKVVGNTVMALAQMILYTGVGLIGLAFTDYKNLVPALSASVAWYIAFFLAGFLALACIWAVAGSLASRQEDLQATTMPLTMILTLVYVAGFTASGMVQTILSYVPVVSAVLMPVRLVEGSASWWQALVALLLNIAFAALTVYLGERIYRRSLLQTQGRIGYKQALQLTD</sequence>
<evidence type="ECO:0000313" key="9">
    <source>
        <dbReference type="Proteomes" id="UP001157109"/>
    </source>
</evidence>
<evidence type="ECO:0000313" key="8">
    <source>
        <dbReference type="EMBL" id="GMA21234.1"/>
    </source>
</evidence>
<dbReference type="PANTHER" id="PTHR30294:SF29">
    <property type="entry name" value="MULTIDRUG ABC TRANSPORTER PERMEASE YBHS-RELATED"/>
    <property type="match status" value="1"/>
</dbReference>
<feature type="transmembrane region" description="Helical" evidence="6">
    <location>
        <begin position="26"/>
        <end position="48"/>
    </location>
</feature>
<evidence type="ECO:0000256" key="3">
    <source>
        <dbReference type="ARBA" id="ARBA00022692"/>
    </source>
</evidence>
<feature type="domain" description="ABC-2 type transporter transmembrane" evidence="7">
    <location>
        <begin position="26"/>
        <end position="367"/>
    </location>
</feature>
<comment type="caution">
    <text evidence="8">The sequence shown here is derived from an EMBL/GenBank/DDBJ whole genome shotgun (WGS) entry which is preliminary data.</text>
</comment>
<feature type="transmembrane region" description="Helical" evidence="6">
    <location>
        <begin position="303"/>
        <end position="327"/>
    </location>
</feature>
<dbReference type="RefSeq" id="WP_241441512.1">
    <property type="nucleotide sequence ID" value="NZ_BSUJ01000001.1"/>
</dbReference>
<evidence type="ECO:0000256" key="4">
    <source>
        <dbReference type="ARBA" id="ARBA00022989"/>
    </source>
</evidence>
<dbReference type="PANTHER" id="PTHR30294">
    <property type="entry name" value="MEMBRANE COMPONENT OF ABC TRANSPORTER YHHJ-RELATED"/>
    <property type="match status" value="1"/>
</dbReference>
<gene>
    <name evidence="8" type="ORF">GCM10025862_32550</name>
</gene>
<keyword evidence="5 6" id="KW-0472">Membrane</keyword>
<evidence type="ECO:0000256" key="1">
    <source>
        <dbReference type="ARBA" id="ARBA00004651"/>
    </source>
</evidence>
<accession>A0ABQ6HS04</accession>
<evidence type="ECO:0000259" key="7">
    <source>
        <dbReference type="Pfam" id="PF12698"/>
    </source>
</evidence>
<dbReference type="Pfam" id="PF12698">
    <property type="entry name" value="ABC2_membrane_3"/>
    <property type="match status" value="1"/>
</dbReference>
<keyword evidence="9" id="KW-1185">Reference proteome</keyword>
<name>A0ABQ6HS04_9MICO</name>
<proteinExistence type="predicted"/>
<keyword evidence="4 6" id="KW-1133">Transmembrane helix</keyword>
<protein>
    <recommendedName>
        <fullName evidence="7">ABC-2 type transporter transmembrane domain-containing protein</fullName>
    </recommendedName>
</protein>
<dbReference type="EMBL" id="BSUJ01000001">
    <property type="protein sequence ID" value="GMA21234.1"/>
    <property type="molecule type" value="Genomic_DNA"/>
</dbReference>
<keyword evidence="2" id="KW-1003">Cell membrane</keyword>
<evidence type="ECO:0000256" key="5">
    <source>
        <dbReference type="ARBA" id="ARBA00023136"/>
    </source>
</evidence>
<dbReference type="Proteomes" id="UP001157109">
    <property type="component" value="Unassembled WGS sequence"/>
</dbReference>
<keyword evidence="3 6" id="KW-0812">Transmembrane</keyword>